<evidence type="ECO:0000313" key="4">
    <source>
        <dbReference type="Proteomes" id="UP000480246"/>
    </source>
</evidence>
<sequence length="277" mass="31962">MELKNIYDFFSSKTRELTEQWYDNLDKTGSRGVYSSDSADTIAAVKEQNHQFHQFFIKIFQNDRNAFKKNLENWIIKVAHDEAHGHTPIHEIIREFHGTQHQYLELLNEYFKLHKDHYSLDEMFYLNKLITDTMGEVIEWYTKEYNQNAENKLLAQQELILELSTPVIALNDHIALLPLVGEIDTHRARILLEKTLEDCARLNIDHLLLDLSGVVVIDTMVAHQIFHLVESLSLIGVKTHLSGIRPEIAQTAIQLGLDFNDISINSSLSKAIKAVDI</sequence>
<dbReference type="InterPro" id="IPR002645">
    <property type="entry name" value="STAS_dom"/>
</dbReference>
<feature type="domain" description="STAS" evidence="2">
    <location>
        <begin position="164"/>
        <end position="275"/>
    </location>
</feature>
<dbReference type="PANTHER" id="PTHR33745:SF3">
    <property type="entry name" value="RSBT CO-ANTAGONIST PROTEIN RSBRC"/>
    <property type="match status" value="1"/>
</dbReference>
<accession>A0A7C8KYK8</accession>
<dbReference type="OrthoDB" id="9800154at2"/>
<comment type="caution">
    <text evidence="3">The sequence shown here is derived from an EMBL/GenBank/DDBJ whole genome shotgun (WGS) entry which is preliminary data.</text>
</comment>
<gene>
    <name evidence="3" type="ORF">F9U64_09900</name>
</gene>
<dbReference type="InterPro" id="IPR051932">
    <property type="entry name" value="Bact_StressResp_Reg"/>
</dbReference>
<dbReference type="PANTHER" id="PTHR33745">
    <property type="entry name" value="RSBT ANTAGONIST PROTEIN RSBS-RELATED"/>
    <property type="match status" value="1"/>
</dbReference>
<reference evidence="3 4" key="1">
    <citation type="submission" date="2019-10" db="EMBL/GenBank/DDBJ databases">
        <title>Gracilibacillus sp. nov. isolated from rice seeds.</title>
        <authorList>
            <person name="He S."/>
        </authorList>
    </citation>
    <scope>NUCLEOTIDE SEQUENCE [LARGE SCALE GENOMIC DNA]</scope>
    <source>
        <strain evidence="3 4">TD8</strain>
    </source>
</reference>
<dbReference type="SUPFAM" id="SSF52091">
    <property type="entry name" value="SpoIIaa-like"/>
    <property type="match status" value="1"/>
</dbReference>
<evidence type="ECO:0000256" key="1">
    <source>
        <dbReference type="ARBA" id="ARBA00022553"/>
    </source>
</evidence>
<evidence type="ECO:0000259" key="2">
    <source>
        <dbReference type="PROSITE" id="PS50801"/>
    </source>
</evidence>
<dbReference type="CDD" id="cd07041">
    <property type="entry name" value="STAS_RsbR_RsbS_like"/>
    <property type="match status" value="1"/>
</dbReference>
<proteinExistence type="predicted"/>
<dbReference type="AlphaFoldDB" id="A0A7C8KYK8"/>
<dbReference type="Proteomes" id="UP000480246">
    <property type="component" value="Unassembled WGS sequence"/>
</dbReference>
<dbReference type="RefSeq" id="WP_153402915.1">
    <property type="nucleotide sequence ID" value="NZ_ML762429.1"/>
</dbReference>
<evidence type="ECO:0000313" key="3">
    <source>
        <dbReference type="EMBL" id="KAB8136805.1"/>
    </source>
</evidence>
<dbReference type="InterPro" id="IPR036513">
    <property type="entry name" value="STAS_dom_sf"/>
</dbReference>
<organism evidence="3 4">
    <name type="scientific">Gracilibacillus oryzae</name>
    <dbReference type="NCBI Taxonomy" id="1672701"/>
    <lineage>
        <taxon>Bacteria</taxon>
        <taxon>Bacillati</taxon>
        <taxon>Bacillota</taxon>
        <taxon>Bacilli</taxon>
        <taxon>Bacillales</taxon>
        <taxon>Bacillaceae</taxon>
        <taxon>Gracilibacillus</taxon>
    </lineage>
</organism>
<dbReference type="EMBL" id="WEID01000047">
    <property type="protein sequence ID" value="KAB8136805.1"/>
    <property type="molecule type" value="Genomic_DNA"/>
</dbReference>
<keyword evidence="1" id="KW-0597">Phosphoprotein</keyword>
<dbReference type="Gene3D" id="3.30.750.24">
    <property type="entry name" value="STAS domain"/>
    <property type="match status" value="1"/>
</dbReference>
<protein>
    <submittedName>
        <fullName evidence="3">STAS domain-containing protein</fullName>
    </submittedName>
</protein>
<dbReference type="PROSITE" id="PS50801">
    <property type="entry name" value="STAS"/>
    <property type="match status" value="1"/>
</dbReference>
<keyword evidence="4" id="KW-1185">Reference proteome</keyword>
<name>A0A7C8KYK8_9BACI</name>
<dbReference type="Pfam" id="PF01740">
    <property type="entry name" value="STAS"/>
    <property type="match status" value="1"/>
</dbReference>